<accession>A0A449B677</accession>
<organism evidence="4 5">
    <name type="scientific">Mycoplasmopsis columboralis</name>
    <dbReference type="NCBI Taxonomy" id="171282"/>
    <lineage>
        <taxon>Bacteria</taxon>
        <taxon>Bacillati</taxon>
        <taxon>Mycoplasmatota</taxon>
        <taxon>Mycoplasmoidales</taxon>
        <taxon>Metamycoplasmataceae</taxon>
        <taxon>Mycoplasmopsis</taxon>
    </lineage>
</organism>
<evidence type="ECO:0000256" key="1">
    <source>
        <dbReference type="SAM" id="Coils"/>
    </source>
</evidence>
<evidence type="ECO:0000313" key="4">
    <source>
        <dbReference type="EMBL" id="VEU76018.1"/>
    </source>
</evidence>
<feature type="region of interest" description="Disordered" evidence="2">
    <location>
        <begin position="731"/>
        <end position="792"/>
    </location>
</feature>
<keyword evidence="3" id="KW-0732">Signal</keyword>
<sequence>MKFNKKLFVVSLSLGALPLMAAACNTAKEETKSSSNTTTVSATTTVKATADEHDDVVLNNLTDAQRQTVNRFKKLVAFAKKFTASDSTEVTQLNALVDKLSEAEDKNKYLSNVNVLLQFMNYLATQDENMEVQVQEQYNFYGFDAFVEKEMKANEALKALSGLTEFDSAATSLLVSDDLTAVKTKVEALKNEVASLTGLSNKANEIKTSADAEYAKVSASEEAQKSIVMDLVRSANQYNEVKKQVAFDQEYTALDAAKRADMLLLKRYVALVSKDSDGSKQVNSLRQLIAGVYNAENARNDKYTLEQENADMQVVSEFHGYISSKASYVNAKTVEEYNAADLSELKTKVDAYNAILTKVYDLNFDYNINRLSASYENKKTTETLKPLVQERISKYKSYRYNDLFKNLGMEALAKDKLKLDVYYDQLVTSISENQGAKYDLYATVSEFGYYETQANAEKTNTFLIITNLDRFDALYKTFEATLLKLQTITDKVKKLMPYTGDVNGEENAAKLNEQYGKHFTVDPYNAERLAKDLNDVKDLYKKSQELLTELKAADNLDKLMAFDTNFDNAETGYDKTKEKYDAAIKDLRDAEQNARKQIVINNKKAFEDEQDDFLDLVADNADINDPAVQAALKDASAVRYALLALYKNKDINVEEQQEAQDELARAYVNIVGPAIKTELNPADNLGYDTLITLKTAIDRIWFYSESMKTRWHELYKSYADAVKAYKSKTNDVNATDTSTESSSNSSEATAEPSATTENSETTTPSPAPAPAAETANSESSSTETPAPAASTN</sequence>
<dbReference type="OrthoDB" id="397985at2"/>
<dbReference type="AlphaFoldDB" id="A0A449B677"/>
<keyword evidence="5" id="KW-1185">Reference proteome</keyword>
<dbReference type="Proteomes" id="UP000289497">
    <property type="component" value="Chromosome"/>
</dbReference>
<name>A0A449B677_9BACT</name>
<evidence type="ECO:0000313" key="5">
    <source>
        <dbReference type="Proteomes" id="UP000289497"/>
    </source>
</evidence>
<evidence type="ECO:0008006" key="6">
    <source>
        <dbReference type="Google" id="ProtNLM"/>
    </source>
</evidence>
<gene>
    <name evidence="4" type="ORF">NCTC10179_00180</name>
</gene>
<dbReference type="RefSeq" id="WP_129693744.1">
    <property type="nucleotide sequence ID" value="NZ_LR215039.1"/>
</dbReference>
<proteinExistence type="predicted"/>
<dbReference type="KEGG" id="mcou:NCTC10179_00180"/>
<feature type="chain" id="PRO_5019382270" description="Lipoprotein" evidence="3">
    <location>
        <begin position="22"/>
        <end position="792"/>
    </location>
</feature>
<feature type="signal peptide" evidence="3">
    <location>
        <begin position="1"/>
        <end position="21"/>
    </location>
</feature>
<evidence type="ECO:0000256" key="2">
    <source>
        <dbReference type="SAM" id="MobiDB-lite"/>
    </source>
</evidence>
<feature type="compositionally biased region" description="Low complexity" evidence="2">
    <location>
        <begin position="737"/>
        <end position="792"/>
    </location>
</feature>
<feature type="coiled-coil region" evidence="1">
    <location>
        <begin position="526"/>
        <end position="597"/>
    </location>
</feature>
<keyword evidence="1" id="KW-0175">Coiled coil</keyword>
<reference evidence="4 5" key="1">
    <citation type="submission" date="2019-01" db="EMBL/GenBank/DDBJ databases">
        <authorList>
            <consortium name="Pathogen Informatics"/>
        </authorList>
    </citation>
    <scope>NUCLEOTIDE SEQUENCE [LARGE SCALE GENOMIC DNA]</scope>
    <source>
        <strain evidence="4 5">NCTC10179</strain>
    </source>
</reference>
<dbReference type="EMBL" id="LR215039">
    <property type="protein sequence ID" value="VEU76018.1"/>
    <property type="molecule type" value="Genomic_DNA"/>
</dbReference>
<evidence type="ECO:0000256" key="3">
    <source>
        <dbReference type="SAM" id="SignalP"/>
    </source>
</evidence>
<protein>
    <recommendedName>
        <fullName evidence="6">Lipoprotein</fullName>
    </recommendedName>
</protein>
<dbReference type="PROSITE" id="PS51257">
    <property type="entry name" value="PROKAR_LIPOPROTEIN"/>
    <property type="match status" value="1"/>
</dbReference>